<evidence type="ECO:0000313" key="8">
    <source>
        <dbReference type="Proteomes" id="UP000183047"/>
    </source>
</evidence>
<dbReference type="AlphaFoldDB" id="A0A1G5DQ50"/>
<comment type="function">
    <text evidence="1">Multidrug efflux pump.</text>
</comment>
<reference evidence="8" key="1">
    <citation type="submission" date="2016-10" db="EMBL/GenBank/DDBJ databases">
        <authorList>
            <person name="Varghese N."/>
            <person name="Submissions S."/>
        </authorList>
    </citation>
    <scope>NUCLEOTIDE SEQUENCE [LARGE SCALE GENOMIC DNA]</scope>
    <source>
        <strain evidence="8">XBD2006</strain>
    </source>
</reference>
<sequence>MNKLLKEKRSLFGDGSFYRNALKIAVPIMLQQLIQNMVSLIDNFMVSGLGDVSMSGVNVAGQILFIFMVFLNTICMSGGIFLTQFFGANDKAGMQQAFIFKLFMGVSAFIPYFLVCRVFPRQVLSLMLIGNTQAPFILDEAVRYINIMFWMGLPMTFSVCIATSLRDMGRVKAPLIVTIIATLTNTTFNYLLIYGNFGFPALGVRGAAFATVIARTLEFAIFVGIYIKVKPDFAVGLKNGIKVNFGLFGEILKKGALMLFCEMTWVLSETVNTAIFNSRGGAEVVSGMAAGFAIANLFFVAFGGIYSATSVIMGKTLGEGKLEEARKQKSWLLSGAFAFGCVMTLVGFVTTLIVPVVYGRLSGGAIDICRRMVIVLSVFMPIWVYINAQQAVARSGGDTKMGAYGDALVTLFVLLPMILILGKYTDIGPIELFICVKLVDFIKITIFHFWLKKERWLNNLAIGHAE</sequence>
<organism evidence="7 8">
    <name type="scientific">Butyrivibrio hungatei</name>
    <dbReference type="NCBI Taxonomy" id="185008"/>
    <lineage>
        <taxon>Bacteria</taxon>
        <taxon>Bacillati</taxon>
        <taxon>Bacillota</taxon>
        <taxon>Clostridia</taxon>
        <taxon>Lachnospirales</taxon>
        <taxon>Lachnospiraceae</taxon>
        <taxon>Butyrivibrio</taxon>
    </lineage>
</organism>
<feature type="transmembrane region" description="Helical" evidence="6">
    <location>
        <begin position="330"/>
        <end position="358"/>
    </location>
</feature>
<feature type="transmembrane region" description="Helical" evidence="6">
    <location>
        <begin position="144"/>
        <end position="163"/>
    </location>
</feature>
<feature type="transmembrane region" description="Helical" evidence="6">
    <location>
        <begin position="407"/>
        <end position="424"/>
    </location>
</feature>
<dbReference type="InterPro" id="IPR002528">
    <property type="entry name" value="MATE_fam"/>
</dbReference>
<gene>
    <name evidence="7" type="ORF">SAMN02910451_01594</name>
</gene>
<feature type="transmembrane region" description="Helical" evidence="6">
    <location>
        <begin position="364"/>
        <end position="386"/>
    </location>
</feature>
<evidence type="ECO:0000256" key="3">
    <source>
        <dbReference type="ARBA" id="ARBA00020268"/>
    </source>
</evidence>
<dbReference type="RefSeq" id="WP_074462220.1">
    <property type="nucleotide sequence ID" value="NZ_FMUR01000009.1"/>
</dbReference>
<evidence type="ECO:0000256" key="2">
    <source>
        <dbReference type="ARBA" id="ARBA00010199"/>
    </source>
</evidence>
<proteinExistence type="inferred from homology"/>
<keyword evidence="6" id="KW-1133">Transmembrane helix</keyword>
<keyword evidence="6" id="KW-0812">Transmembrane</keyword>
<dbReference type="GO" id="GO:0005886">
    <property type="term" value="C:plasma membrane"/>
    <property type="evidence" value="ECO:0007669"/>
    <property type="project" value="TreeGrafter"/>
</dbReference>
<evidence type="ECO:0000256" key="6">
    <source>
        <dbReference type="SAM" id="Phobius"/>
    </source>
</evidence>
<dbReference type="OrthoDB" id="9780160at2"/>
<evidence type="ECO:0000313" key="7">
    <source>
        <dbReference type="EMBL" id="SCY16913.1"/>
    </source>
</evidence>
<dbReference type="Pfam" id="PF01554">
    <property type="entry name" value="MatE"/>
    <property type="match status" value="2"/>
</dbReference>
<evidence type="ECO:0000256" key="4">
    <source>
        <dbReference type="ARBA" id="ARBA00022448"/>
    </source>
</evidence>
<name>A0A1G5DQ50_9FIRM</name>
<feature type="transmembrane region" description="Helical" evidence="6">
    <location>
        <begin position="430"/>
        <end position="451"/>
    </location>
</feature>
<feature type="transmembrane region" description="Helical" evidence="6">
    <location>
        <begin position="98"/>
        <end position="120"/>
    </location>
</feature>
<evidence type="ECO:0000256" key="1">
    <source>
        <dbReference type="ARBA" id="ARBA00003408"/>
    </source>
</evidence>
<feature type="transmembrane region" description="Helical" evidence="6">
    <location>
        <begin position="207"/>
        <end position="227"/>
    </location>
</feature>
<keyword evidence="8" id="KW-1185">Reference proteome</keyword>
<dbReference type="Proteomes" id="UP000183047">
    <property type="component" value="Unassembled WGS sequence"/>
</dbReference>
<dbReference type="PANTHER" id="PTHR43298">
    <property type="entry name" value="MULTIDRUG RESISTANCE PROTEIN NORM-RELATED"/>
    <property type="match status" value="1"/>
</dbReference>
<protein>
    <recommendedName>
        <fullName evidence="3">Probable multidrug resistance protein NorM</fullName>
    </recommendedName>
    <alternativeName>
        <fullName evidence="5">Multidrug-efflux transporter</fullName>
    </alternativeName>
</protein>
<dbReference type="EMBL" id="FMUR01000009">
    <property type="protein sequence ID" value="SCY16913.1"/>
    <property type="molecule type" value="Genomic_DNA"/>
</dbReference>
<feature type="transmembrane region" description="Helical" evidence="6">
    <location>
        <begin position="175"/>
        <end position="195"/>
    </location>
</feature>
<comment type="similarity">
    <text evidence="2">Belongs to the multi antimicrobial extrusion (MATE) (TC 2.A.66.1) family.</text>
</comment>
<feature type="transmembrane region" description="Helical" evidence="6">
    <location>
        <begin position="61"/>
        <end position="86"/>
    </location>
</feature>
<keyword evidence="6" id="KW-0472">Membrane</keyword>
<dbReference type="GO" id="GO:0042910">
    <property type="term" value="F:xenobiotic transmembrane transporter activity"/>
    <property type="evidence" value="ECO:0007669"/>
    <property type="project" value="InterPro"/>
</dbReference>
<dbReference type="PANTHER" id="PTHR43298:SF2">
    <property type="entry name" value="FMN_FAD EXPORTER YEEO-RELATED"/>
    <property type="match status" value="1"/>
</dbReference>
<accession>A0A1G5DQ50</accession>
<keyword evidence="4" id="KW-0813">Transport</keyword>
<evidence type="ECO:0000256" key="5">
    <source>
        <dbReference type="ARBA" id="ARBA00031636"/>
    </source>
</evidence>
<dbReference type="InterPro" id="IPR050222">
    <property type="entry name" value="MATE_MdtK"/>
</dbReference>
<feature type="transmembrane region" description="Helical" evidence="6">
    <location>
        <begin position="287"/>
        <end position="309"/>
    </location>
</feature>
<dbReference type="NCBIfam" id="TIGR00797">
    <property type="entry name" value="matE"/>
    <property type="match status" value="1"/>
</dbReference>
<dbReference type="GO" id="GO:0015297">
    <property type="term" value="F:antiporter activity"/>
    <property type="evidence" value="ECO:0007669"/>
    <property type="project" value="InterPro"/>
</dbReference>